<sequence>MCLQVEDPAMRWQMSLYKERSGKEEDAEDPEKVVKRVQEVSAVLYHIEVTEHPFKSKKMVWHKLLSKQRRRAVVACFRMTPLYNIPAHRATNMFLDAYKRNWLETEGYSFEDKMIDDLSKALEEEEEEEEETETKPDPLHQLILHFSRTALTEKTKLDVDHLYMSYADIMAKSCHIGEEDEGGEQEGEEPSFEVRQTEMVWGDQGRGHRGVSGEAAPPRSGHTVTSHPAHPPPTQHTPSTAYPLWSTHAACLLPDLCMPLLDSIRPPCGLSAGSVGSAPQEKEMEKQRLLYQQSRLHNRGAAEMVLQMISACKDKEE</sequence>
<dbReference type="GO" id="GO:0005790">
    <property type="term" value="C:smooth endoplasmic reticulum"/>
    <property type="evidence" value="ECO:0007669"/>
    <property type="project" value="TreeGrafter"/>
</dbReference>
<dbReference type="GO" id="GO:0030018">
    <property type="term" value="C:Z disc"/>
    <property type="evidence" value="ECO:0007669"/>
    <property type="project" value="TreeGrafter"/>
</dbReference>
<dbReference type="GO" id="GO:0033017">
    <property type="term" value="C:sarcoplasmic reticulum membrane"/>
    <property type="evidence" value="ECO:0007669"/>
    <property type="project" value="TreeGrafter"/>
</dbReference>
<protein>
    <submittedName>
        <fullName evidence="4">(Atlantic silverside) hypothetical protein</fullName>
    </submittedName>
</protein>
<evidence type="ECO:0000313" key="5">
    <source>
        <dbReference type="Proteomes" id="UP000677803"/>
    </source>
</evidence>
<feature type="coiled-coil region" evidence="1">
    <location>
        <begin position="108"/>
        <end position="135"/>
    </location>
</feature>
<organism evidence="4 5">
    <name type="scientific">Menidia menidia</name>
    <name type="common">Atlantic silverside</name>
    <dbReference type="NCBI Taxonomy" id="238744"/>
    <lineage>
        <taxon>Eukaryota</taxon>
        <taxon>Metazoa</taxon>
        <taxon>Chordata</taxon>
        <taxon>Craniata</taxon>
        <taxon>Vertebrata</taxon>
        <taxon>Euteleostomi</taxon>
        <taxon>Actinopterygii</taxon>
        <taxon>Neopterygii</taxon>
        <taxon>Teleostei</taxon>
        <taxon>Neoteleostei</taxon>
        <taxon>Acanthomorphata</taxon>
        <taxon>Ovalentaria</taxon>
        <taxon>Atherinomorphae</taxon>
        <taxon>Atheriniformes</taxon>
        <taxon>Atherinopsidae</taxon>
        <taxon>Menidiinae</taxon>
        <taxon>Menidia</taxon>
    </lineage>
</organism>
<accession>A0A8S4BHI0</accession>
<dbReference type="GO" id="GO:0042383">
    <property type="term" value="C:sarcolemma"/>
    <property type="evidence" value="ECO:0007669"/>
    <property type="project" value="TreeGrafter"/>
</dbReference>
<dbReference type="AlphaFoldDB" id="A0A8S4BHI0"/>
<dbReference type="Proteomes" id="UP000677803">
    <property type="component" value="Unassembled WGS sequence"/>
</dbReference>
<evidence type="ECO:0000313" key="4">
    <source>
        <dbReference type="EMBL" id="CAG5986528.1"/>
    </source>
</evidence>
<dbReference type="EMBL" id="CAJRST010036001">
    <property type="protein sequence ID" value="CAG5986528.1"/>
    <property type="molecule type" value="Genomic_DNA"/>
</dbReference>
<evidence type="ECO:0000256" key="1">
    <source>
        <dbReference type="SAM" id="Coils"/>
    </source>
</evidence>
<proteinExistence type="predicted"/>
<dbReference type="EMBL" id="CAJRST010035989">
    <property type="protein sequence ID" value="CAG5986515.1"/>
    <property type="molecule type" value="Genomic_DNA"/>
</dbReference>
<dbReference type="InterPro" id="IPR015925">
    <property type="entry name" value="Ryanodine_IP3_receptor"/>
</dbReference>
<dbReference type="OrthoDB" id="8933580at2759"/>
<keyword evidence="1" id="KW-0175">Coiled coil</keyword>
<dbReference type="GO" id="GO:0006941">
    <property type="term" value="P:striated muscle contraction"/>
    <property type="evidence" value="ECO:0007669"/>
    <property type="project" value="TreeGrafter"/>
</dbReference>
<reference evidence="4" key="1">
    <citation type="submission" date="2021-05" db="EMBL/GenBank/DDBJ databases">
        <authorList>
            <person name="Tigano A."/>
        </authorList>
    </citation>
    <scope>NUCLEOTIDE SEQUENCE</scope>
</reference>
<dbReference type="GO" id="GO:0034704">
    <property type="term" value="C:calcium channel complex"/>
    <property type="evidence" value="ECO:0007669"/>
    <property type="project" value="TreeGrafter"/>
</dbReference>
<dbReference type="GO" id="GO:0005219">
    <property type="term" value="F:ryanodine-sensitive calcium-release channel activity"/>
    <property type="evidence" value="ECO:0007669"/>
    <property type="project" value="TreeGrafter"/>
</dbReference>
<dbReference type="PANTHER" id="PTHR46399">
    <property type="entry name" value="B30.2/SPRY DOMAIN-CONTAINING PROTEIN"/>
    <property type="match status" value="1"/>
</dbReference>
<gene>
    <name evidence="3" type="ORF">MMEN_LOCUS16917</name>
    <name evidence="4" type="ORF">MMEN_LOCUS16932</name>
</gene>
<comment type="caution">
    <text evidence="4">The sequence shown here is derived from an EMBL/GenBank/DDBJ whole genome shotgun (WGS) entry which is preliminary data.</text>
</comment>
<evidence type="ECO:0000313" key="3">
    <source>
        <dbReference type="EMBL" id="CAG5986515.1"/>
    </source>
</evidence>
<dbReference type="GO" id="GO:0014808">
    <property type="term" value="P:release of sequestered calcium ion into cytosol by sarcoplasmic reticulum"/>
    <property type="evidence" value="ECO:0007669"/>
    <property type="project" value="TreeGrafter"/>
</dbReference>
<keyword evidence="5" id="KW-1185">Reference proteome</keyword>
<feature type="region of interest" description="Disordered" evidence="2">
    <location>
        <begin position="202"/>
        <end position="238"/>
    </location>
</feature>
<dbReference type="PANTHER" id="PTHR46399:SF10">
    <property type="entry name" value="RYANODINE RECEPTOR 1"/>
    <property type="match status" value="1"/>
</dbReference>
<name>A0A8S4BHI0_9TELE</name>
<evidence type="ECO:0000256" key="2">
    <source>
        <dbReference type="SAM" id="MobiDB-lite"/>
    </source>
</evidence>